<evidence type="ECO:0000313" key="5">
    <source>
        <dbReference type="Proteomes" id="UP000749559"/>
    </source>
</evidence>
<sequence length="279" mass="31583">MRSSLNFGLPLLGASSRLAVTDFQSYKKEIYTRCNSKSFNMEYPSICSIIGTLILVYIISPIQCNQKIYLTRCTDGAVRYEGYRSGTIVSQQRGLNYTTGIDCKVIIGVPEGYYIRLRFSKFEVQEPQDGNCLDFVRVFEGQTTQWKPLSSKLCGNIMPPAIMSSSNYVTIWWKTDNTQGNSLPGWQVEFKRRRGYTVERRHCLHCNSSDETSSCFANTTTVKSMKCPAGKPHCYSLARYINNTGEFLGEVGQVDKPNPYTEEEGTIEQYGDQGELMPK</sequence>
<dbReference type="SMART" id="SM00042">
    <property type="entry name" value="CUB"/>
    <property type="match status" value="1"/>
</dbReference>
<comment type="caution">
    <text evidence="3">Lacks conserved residue(s) required for the propagation of feature annotation.</text>
</comment>
<evidence type="ECO:0000313" key="4">
    <source>
        <dbReference type="EMBL" id="CAH1772654.1"/>
    </source>
</evidence>
<keyword evidence="1" id="KW-0677">Repeat</keyword>
<dbReference type="PANTHER" id="PTHR24251">
    <property type="entry name" value="OVOCHYMASE-RELATED"/>
    <property type="match status" value="1"/>
</dbReference>
<dbReference type="PROSITE" id="PS01180">
    <property type="entry name" value="CUB"/>
    <property type="match status" value="1"/>
</dbReference>
<evidence type="ECO:0000256" key="1">
    <source>
        <dbReference type="ARBA" id="ARBA00022737"/>
    </source>
</evidence>
<dbReference type="InterPro" id="IPR035914">
    <property type="entry name" value="Sperma_CUB_dom_sf"/>
</dbReference>
<evidence type="ECO:0000256" key="3">
    <source>
        <dbReference type="PROSITE-ProRule" id="PRU00059"/>
    </source>
</evidence>
<protein>
    <submittedName>
        <fullName evidence="4">Uncharacterized protein</fullName>
    </submittedName>
</protein>
<organism evidence="4 5">
    <name type="scientific">Owenia fusiformis</name>
    <name type="common">Polychaete worm</name>
    <dbReference type="NCBI Taxonomy" id="6347"/>
    <lineage>
        <taxon>Eukaryota</taxon>
        <taxon>Metazoa</taxon>
        <taxon>Spiralia</taxon>
        <taxon>Lophotrochozoa</taxon>
        <taxon>Annelida</taxon>
        <taxon>Polychaeta</taxon>
        <taxon>Sedentaria</taxon>
        <taxon>Canalipalpata</taxon>
        <taxon>Sabellida</taxon>
        <taxon>Oweniida</taxon>
        <taxon>Oweniidae</taxon>
        <taxon>Owenia</taxon>
    </lineage>
</organism>
<dbReference type="Pfam" id="PF00431">
    <property type="entry name" value="CUB"/>
    <property type="match status" value="1"/>
</dbReference>
<proteinExistence type="predicted"/>
<dbReference type="CDD" id="cd00041">
    <property type="entry name" value="CUB"/>
    <property type="match status" value="1"/>
</dbReference>
<dbReference type="Proteomes" id="UP000749559">
    <property type="component" value="Unassembled WGS sequence"/>
</dbReference>
<dbReference type="OrthoDB" id="6514358at2759"/>
<comment type="caution">
    <text evidence="4">The sequence shown here is derived from an EMBL/GenBank/DDBJ whole genome shotgun (WGS) entry which is preliminary data.</text>
</comment>
<gene>
    <name evidence="4" type="ORF">OFUS_LOCUS380</name>
</gene>
<evidence type="ECO:0000256" key="2">
    <source>
        <dbReference type="ARBA" id="ARBA00023157"/>
    </source>
</evidence>
<dbReference type="InterPro" id="IPR000859">
    <property type="entry name" value="CUB_dom"/>
</dbReference>
<name>A0A8J1US96_OWEFU</name>
<dbReference type="EMBL" id="CAIIXF020000001">
    <property type="protein sequence ID" value="CAH1772654.1"/>
    <property type="molecule type" value="Genomic_DNA"/>
</dbReference>
<keyword evidence="2" id="KW-1015">Disulfide bond</keyword>
<dbReference type="Gene3D" id="2.60.120.290">
    <property type="entry name" value="Spermadhesin, CUB domain"/>
    <property type="match status" value="1"/>
</dbReference>
<accession>A0A8J1US96</accession>
<keyword evidence="5" id="KW-1185">Reference proteome</keyword>
<dbReference type="AlphaFoldDB" id="A0A8J1US96"/>
<dbReference type="SUPFAM" id="SSF49854">
    <property type="entry name" value="Spermadhesin, CUB domain"/>
    <property type="match status" value="1"/>
</dbReference>
<reference evidence="4" key="1">
    <citation type="submission" date="2022-03" db="EMBL/GenBank/DDBJ databases">
        <authorList>
            <person name="Martin C."/>
        </authorList>
    </citation>
    <scope>NUCLEOTIDE SEQUENCE</scope>
</reference>